<organism evidence="2 3">
    <name type="scientific">Ectobacillus ponti</name>
    <dbReference type="NCBI Taxonomy" id="2961894"/>
    <lineage>
        <taxon>Bacteria</taxon>
        <taxon>Bacillati</taxon>
        <taxon>Bacillota</taxon>
        <taxon>Bacilli</taxon>
        <taxon>Bacillales</taxon>
        <taxon>Bacillaceae</taxon>
        <taxon>Ectobacillus</taxon>
    </lineage>
</organism>
<dbReference type="Proteomes" id="UP001156102">
    <property type="component" value="Unassembled WGS sequence"/>
</dbReference>
<name>A0AA41X9K6_9BACI</name>
<dbReference type="AlphaFoldDB" id="A0AA41X9K6"/>
<dbReference type="EMBL" id="JANCLT010000004">
    <property type="protein sequence ID" value="MCP8968880.1"/>
    <property type="molecule type" value="Genomic_DNA"/>
</dbReference>
<sequence length="220" mass="25148">MLLEWKEIQLGDTDGLEQALQLYDEMFPLPVREPHEVFWNGLRYGAGQGQGSFRFLVACEGKQVNAFATGHYFQDMHAAFIVYIAVRPSVRHHGLGSQTLQRMEELLRGGAAAPLRAVILEAEKEELAHDEQERVDCMRRSCFFIRNGYRKYEGLEYVQPPLHAGEQPVPLQLFIKGPRQTSPDVRSYVQAMYREKYAAVNGIQSEVLERCLRQMGLESS</sequence>
<dbReference type="SUPFAM" id="SSF55729">
    <property type="entry name" value="Acyl-CoA N-acyltransferases (Nat)"/>
    <property type="match status" value="1"/>
</dbReference>
<dbReference type="CDD" id="cd04301">
    <property type="entry name" value="NAT_SF"/>
    <property type="match status" value="1"/>
</dbReference>
<dbReference type="Gene3D" id="3.40.630.30">
    <property type="match status" value="1"/>
</dbReference>
<protein>
    <submittedName>
        <fullName evidence="2">GNAT family N-acetyltransferase</fullName>
    </submittedName>
</protein>
<reference evidence="2" key="1">
    <citation type="submission" date="2022-07" db="EMBL/GenBank/DDBJ databases">
        <authorList>
            <person name="Li W.-J."/>
            <person name="Deng Q.-Q."/>
        </authorList>
    </citation>
    <scope>NUCLEOTIDE SEQUENCE</scope>
    <source>
        <strain evidence="2">SYSU M60031</strain>
    </source>
</reference>
<dbReference type="PROSITE" id="PS51186">
    <property type="entry name" value="GNAT"/>
    <property type="match status" value="1"/>
</dbReference>
<gene>
    <name evidence="2" type="ORF">NK662_10050</name>
</gene>
<comment type="caution">
    <text evidence="2">The sequence shown here is derived from an EMBL/GenBank/DDBJ whole genome shotgun (WGS) entry which is preliminary data.</text>
</comment>
<evidence type="ECO:0000313" key="3">
    <source>
        <dbReference type="Proteomes" id="UP001156102"/>
    </source>
</evidence>
<accession>A0AA41X9K6</accession>
<dbReference type="InterPro" id="IPR000182">
    <property type="entry name" value="GNAT_dom"/>
</dbReference>
<evidence type="ECO:0000259" key="1">
    <source>
        <dbReference type="PROSITE" id="PS51186"/>
    </source>
</evidence>
<proteinExistence type="predicted"/>
<dbReference type="GO" id="GO:0016747">
    <property type="term" value="F:acyltransferase activity, transferring groups other than amino-acyl groups"/>
    <property type="evidence" value="ECO:0007669"/>
    <property type="project" value="InterPro"/>
</dbReference>
<feature type="domain" description="N-acetyltransferase" evidence="1">
    <location>
        <begin position="6"/>
        <end position="176"/>
    </location>
</feature>
<keyword evidence="3" id="KW-1185">Reference proteome</keyword>
<dbReference type="RefSeq" id="WP_254758790.1">
    <property type="nucleotide sequence ID" value="NZ_JANCLT010000004.1"/>
</dbReference>
<dbReference type="InterPro" id="IPR016181">
    <property type="entry name" value="Acyl_CoA_acyltransferase"/>
</dbReference>
<evidence type="ECO:0000313" key="2">
    <source>
        <dbReference type="EMBL" id="MCP8968880.1"/>
    </source>
</evidence>
<dbReference type="Pfam" id="PF00583">
    <property type="entry name" value="Acetyltransf_1"/>
    <property type="match status" value="1"/>
</dbReference>